<keyword evidence="1" id="KW-1185">Reference proteome</keyword>
<organism evidence="1 2">
    <name type="scientific">Ceratina calcarata</name>
    <dbReference type="NCBI Taxonomy" id="156304"/>
    <lineage>
        <taxon>Eukaryota</taxon>
        <taxon>Metazoa</taxon>
        <taxon>Ecdysozoa</taxon>
        <taxon>Arthropoda</taxon>
        <taxon>Hexapoda</taxon>
        <taxon>Insecta</taxon>
        <taxon>Pterygota</taxon>
        <taxon>Neoptera</taxon>
        <taxon>Endopterygota</taxon>
        <taxon>Hymenoptera</taxon>
        <taxon>Apocrita</taxon>
        <taxon>Aculeata</taxon>
        <taxon>Apoidea</taxon>
        <taxon>Anthophila</taxon>
        <taxon>Apidae</taxon>
        <taxon>Ceratina</taxon>
        <taxon>Zadontomerus</taxon>
    </lineage>
</organism>
<dbReference type="RefSeq" id="XP_017883622.1">
    <property type="nucleotide sequence ID" value="XM_018028133.2"/>
</dbReference>
<gene>
    <name evidence="2" type="primary">LOC108627081</name>
</gene>
<reference evidence="2" key="1">
    <citation type="submission" date="2025-08" db="UniProtKB">
        <authorList>
            <consortium name="RefSeq"/>
        </authorList>
    </citation>
    <scope>IDENTIFICATION</scope>
    <source>
        <tissue evidence="2">Whole body</tissue>
    </source>
</reference>
<accession>A0AAJ7N9J3</accession>
<evidence type="ECO:0000313" key="1">
    <source>
        <dbReference type="Proteomes" id="UP000694925"/>
    </source>
</evidence>
<name>A0AAJ7N9J3_9HYME</name>
<proteinExistence type="predicted"/>
<evidence type="ECO:0000313" key="2">
    <source>
        <dbReference type="RefSeq" id="XP_017883622.1"/>
    </source>
</evidence>
<protein>
    <submittedName>
        <fullName evidence="2">Uncharacterized protein LOC108627081</fullName>
    </submittedName>
</protein>
<dbReference type="GeneID" id="108627081"/>
<sequence length="180" mass="19971">MDVSRQTSNLFGQAYSTITEVRDKQLKYINGKLEEAKQAGKDAEACLNAVSAKMTSAAKTGYSEVDVSLSQAKKASNDAIQEFKKLKTTGQQLTNRLDRISLECYSSDIQQMGNCMITKLALVNMDIRQYQQTVSQMESSLSETKRNIIQQQRSSNQSATSKVQSVSISTIYDAADCLKR</sequence>
<dbReference type="KEGG" id="ccal:108627081"/>
<dbReference type="AlphaFoldDB" id="A0AAJ7N9J3"/>
<dbReference type="Proteomes" id="UP000694925">
    <property type="component" value="Unplaced"/>
</dbReference>